<evidence type="ECO:0000256" key="2">
    <source>
        <dbReference type="PROSITE-ProRule" id="PRU00089"/>
    </source>
</evidence>
<dbReference type="GO" id="GO:0005634">
    <property type="term" value="C:nucleus"/>
    <property type="evidence" value="ECO:0007669"/>
    <property type="project" value="UniProtKB-SubCell"/>
</dbReference>
<dbReference type="InterPro" id="IPR001766">
    <property type="entry name" value="Fork_head_dom"/>
</dbReference>
<protein>
    <submittedName>
        <fullName evidence="3">Uncharacterized protein</fullName>
    </submittedName>
</protein>
<evidence type="ECO:0000313" key="3">
    <source>
        <dbReference type="EMBL" id="CAH1797155.1"/>
    </source>
</evidence>
<dbReference type="PANTHER" id="PTHR11829:SF142">
    <property type="entry name" value="FORK-HEAD DOMAIN-CONTAINING PROTEIN"/>
    <property type="match status" value="1"/>
</dbReference>
<dbReference type="PANTHER" id="PTHR11829">
    <property type="entry name" value="FORKHEAD BOX PROTEIN"/>
    <property type="match status" value="1"/>
</dbReference>
<dbReference type="SUPFAM" id="SSF46785">
    <property type="entry name" value="Winged helix' DNA-binding domain"/>
    <property type="match status" value="1"/>
</dbReference>
<sequence>MDINPRVTHDGLFDSHMDFQEFAVPRVKVPPRSEAIKRHDVIQRDTKLNKTQASEVDKCDLKPGHSYIALISMAILNHPSNKLLLGDIYDFITDTFPYYRNLEDRSWRNTIRHNLSLNECFLKCGRSENGKGHYWTIHSACLEDFKQGDFRRRRARRLARHGEDGSSNNRSNAAGRLNRCRYEYVPMTSVEAVGYAVPGYRHYHPYALRFYNSTPMLSHCSVDG</sequence>
<dbReference type="PROSITE" id="PS50039">
    <property type="entry name" value="FORK_HEAD_3"/>
    <property type="match status" value="1"/>
</dbReference>
<comment type="subcellular location">
    <subcellularLocation>
        <location evidence="2">Nucleus</location>
    </subcellularLocation>
</comment>
<dbReference type="OrthoDB" id="5954824at2759"/>
<dbReference type="CDD" id="cd20035">
    <property type="entry name" value="FH_FOXQ2-like"/>
    <property type="match status" value="1"/>
</dbReference>
<dbReference type="InterPro" id="IPR047519">
    <property type="entry name" value="FH_FOXQ2-like"/>
</dbReference>
<keyword evidence="4" id="KW-1185">Reference proteome</keyword>
<dbReference type="InterPro" id="IPR036390">
    <property type="entry name" value="WH_DNA-bd_sf"/>
</dbReference>
<evidence type="ECO:0000256" key="1">
    <source>
        <dbReference type="ARBA" id="ARBA00023125"/>
    </source>
</evidence>
<dbReference type="InterPro" id="IPR050211">
    <property type="entry name" value="FOX_domain-containing"/>
</dbReference>
<dbReference type="Gene3D" id="1.10.10.10">
    <property type="entry name" value="Winged helix-like DNA-binding domain superfamily/Winged helix DNA-binding domain"/>
    <property type="match status" value="1"/>
</dbReference>
<proteinExistence type="predicted"/>
<dbReference type="InterPro" id="IPR036388">
    <property type="entry name" value="WH-like_DNA-bd_sf"/>
</dbReference>
<dbReference type="AlphaFoldDB" id="A0A8J1XUG1"/>
<dbReference type="GO" id="GO:0000981">
    <property type="term" value="F:DNA-binding transcription factor activity, RNA polymerase II-specific"/>
    <property type="evidence" value="ECO:0007669"/>
    <property type="project" value="TreeGrafter"/>
</dbReference>
<keyword evidence="2" id="KW-0539">Nucleus</keyword>
<evidence type="ECO:0000313" key="4">
    <source>
        <dbReference type="Proteomes" id="UP000749559"/>
    </source>
</evidence>
<dbReference type="EMBL" id="CAIIXF020000010">
    <property type="protein sequence ID" value="CAH1797155.1"/>
    <property type="molecule type" value="Genomic_DNA"/>
</dbReference>
<dbReference type="SMART" id="SM00339">
    <property type="entry name" value="FH"/>
    <property type="match status" value="1"/>
</dbReference>
<comment type="caution">
    <text evidence="3">The sequence shown here is derived from an EMBL/GenBank/DDBJ whole genome shotgun (WGS) entry which is preliminary data.</text>
</comment>
<dbReference type="Pfam" id="PF00250">
    <property type="entry name" value="Forkhead"/>
    <property type="match status" value="1"/>
</dbReference>
<dbReference type="PRINTS" id="PR00053">
    <property type="entry name" value="FORKHEAD"/>
</dbReference>
<feature type="DNA-binding region" description="Fork-head" evidence="2">
    <location>
        <begin position="62"/>
        <end position="155"/>
    </location>
</feature>
<gene>
    <name evidence="3" type="ORF">OFUS_LOCUS21490</name>
</gene>
<dbReference type="Proteomes" id="UP000749559">
    <property type="component" value="Unassembled WGS sequence"/>
</dbReference>
<dbReference type="GO" id="GO:0009653">
    <property type="term" value="P:anatomical structure morphogenesis"/>
    <property type="evidence" value="ECO:0007669"/>
    <property type="project" value="TreeGrafter"/>
</dbReference>
<organism evidence="3 4">
    <name type="scientific">Owenia fusiformis</name>
    <name type="common">Polychaete worm</name>
    <dbReference type="NCBI Taxonomy" id="6347"/>
    <lineage>
        <taxon>Eukaryota</taxon>
        <taxon>Metazoa</taxon>
        <taxon>Spiralia</taxon>
        <taxon>Lophotrochozoa</taxon>
        <taxon>Annelida</taxon>
        <taxon>Polychaeta</taxon>
        <taxon>Sedentaria</taxon>
        <taxon>Canalipalpata</taxon>
        <taxon>Sabellida</taxon>
        <taxon>Oweniida</taxon>
        <taxon>Oweniidae</taxon>
        <taxon>Owenia</taxon>
    </lineage>
</organism>
<name>A0A8J1XUG1_OWEFU</name>
<dbReference type="GO" id="GO:0030154">
    <property type="term" value="P:cell differentiation"/>
    <property type="evidence" value="ECO:0007669"/>
    <property type="project" value="TreeGrafter"/>
</dbReference>
<accession>A0A8J1XUG1</accession>
<reference evidence="3" key="1">
    <citation type="submission" date="2022-03" db="EMBL/GenBank/DDBJ databases">
        <authorList>
            <person name="Martin C."/>
        </authorList>
    </citation>
    <scope>NUCLEOTIDE SEQUENCE</scope>
</reference>
<dbReference type="GO" id="GO:0000978">
    <property type="term" value="F:RNA polymerase II cis-regulatory region sequence-specific DNA binding"/>
    <property type="evidence" value="ECO:0007669"/>
    <property type="project" value="TreeGrafter"/>
</dbReference>
<keyword evidence="1 2" id="KW-0238">DNA-binding</keyword>